<dbReference type="AlphaFoldDB" id="A0A4P7GPM1"/>
<gene>
    <name evidence="2" type="ORF">EXE57_16795</name>
</gene>
<dbReference type="InterPro" id="IPR024534">
    <property type="entry name" value="JetD_C"/>
</dbReference>
<reference evidence="2 3" key="1">
    <citation type="submission" date="2019-03" db="EMBL/GenBank/DDBJ databases">
        <title>Three New Species of Nocardioides, Nocardioides euryhalodurans sp. nov., Nocardioides seonyuensis sp. nov. and Nocardioides eburneoflavus sp. nov., Iolated from Soil.</title>
        <authorList>
            <person name="Roh S.G."/>
            <person name="Lee C."/>
            <person name="Kim M.-K."/>
            <person name="Kim S.B."/>
        </authorList>
    </citation>
    <scope>NUCLEOTIDE SEQUENCE [LARGE SCALE GENOMIC DNA]</scope>
    <source>
        <strain evidence="2 3">MMS17-SY117</strain>
    </source>
</reference>
<dbReference type="Pfam" id="PF09983">
    <property type="entry name" value="JetD_C"/>
    <property type="match status" value="1"/>
</dbReference>
<dbReference type="Proteomes" id="UP000294894">
    <property type="component" value="Chromosome"/>
</dbReference>
<dbReference type="RefSeq" id="WP_135079475.1">
    <property type="nucleotide sequence ID" value="NZ_CP038267.1"/>
</dbReference>
<dbReference type="OrthoDB" id="8263792at2"/>
<dbReference type="EMBL" id="CP038267">
    <property type="protein sequence ID" value="QBR93747.1"/>
    <property type="molecule type" value="Genomic_DNA"/>
</dbReference>
<evidence type="ECO:0000313" key="2">
    <source>
        <dbReference type="EMBL" id="QBR93747.1"/>
    </source>
</evidence>
<organism evidence="2 3">
    <name type="scientific">Nocardioides euryhalodurans</name>
    <dbReference type="NCBI Taxonomy" id="2518370"/>
    <lineage>
        <taxon>Bacteria</taxon>
        <taxon>Bacillati</taxon>
        <taxon>Actinomycetota</taxon>
        <taxon>Actinomycetes</taxon>
        <taxon>Propionibacteriales</taxon>
        <taxon>Nocardioidaceae</taxon>
        <taxon>Nocardioides</taxon>
    </lineage>
</organism>
<accession>A0A4P7GPM1</accession>
<evidence type="ECO:0000259" key="1">
    <source>
        <dbReference type="Pfam" id="PF09983"/>
    </source>
</evidence>
<name>A0A4P7GPM1_9ACTN</name>
<protein>
    <recommendedName>
        <fullName evidence="1">Wadjet protein JetD C-terminal domain-containing protein</fullName>
    </recommendedName>
</protein>
<evidence type="ECO:0000313" key="3">
    <source>
        <dbReference type="Proteomes" id="UP000294894"/>
    </source>
</evidence>
<feature type="domain" description="Wadjet protein JetD C-terminal" evidence="1">
    <location>
        <begin position="199"/>
        <end position="271"/>
    </location>
</feature>
<dbReference type="KEGG" id="noy:EXE57_16795"/>
<keyword evidence="3" id="KW-1185">Reference proteome</keyword>
<sequence>MTAAHQPTGTPTGDLSPRAQRIVDTLADWPRRKVTLTELWRILDQADPSTRMTGTRRQLLLDTLGELADADLLNLPATPSWDRSEKPYLPRFVRLPAADPTPAPTMGIVWHPALAWVPEARLHGTQKADLERVNRWLHTNRSDLVVPLRERSLEIFGHEKTLDRLLRSTLFGPDRLTLDLLRARRAAPRFTHERVGDGDTLLVVENSDTFDSLCHVLTDRPGNVGIVGWGSGGGFEASVLSIPLLPHPVQRVLYYGDLDLRGLQIPASASRTATAEGLPPVEPAVGLYQALLTVGQEQATTRTSASTAAETTRWLPEHLRARAHGLLVSGRRVAQEDTGLGHLTERHEWRRLL</sequence>
<proteinExistence type="predicted"/>